<dbReference type="Proteomes" id="UP000499080">
    <property type="component" value="Unassembled WGS sequence"/>
</dbReference>
<accession>A0A4Y2F949</accession>
<dbReference type="OrthoDB" id="6437361at2759"/>
<comment type="caution">
    <text evidence="1">The sequence shown here is derived from an EMBL/GenBank/DDBJ whole genome shotgun (WGS) entry which is preliminary data.</text>
</comment>
<evidence type="ECO:0008006" key="3">
    <source>
        <dbReference type="Google" id="ProtNLM"/>
    </source>
</evidence>
<evidence type="ECO:0000313" key="1">
    <source>
        <dbReference type="EMBL" id="GBM38070.1"/>
    </source>
</evidence>
<proteinExistence type="predicted"/>
<evidence type="ECO:0000313" key="2">
    <source>
        <dbReference type="Proteomes" id="UP000499080"/>
    </source>
</evidence>
<dbReference type="EMBL" id="BGPR01000858">
    <property type="protein sequence ID" value="GBM38070.1"/>
    <property type="molecule type" value="Genomic_DNA"/>
</dbReference>
<gene>
    <name evidence="1" type="ORF">AVEN_40950_1</name>
</gene>
<keyword evidence="2" id="KW-1185">Reference proteome</keyword>
<protein>
    <recommendedName>
        <fullName evidence="3">CCHC-type domain-containing protein</fullName>
    </recommendedName>
</protein>
<name>A0A4Y2F949_ARAVE</name>
<organism evidence="1 2">
    <name type="scientific">Araneus ventricosus</name>
    <name type="common">Orbweaver spider</name>
    <name type="synonym">Epeira ventricosa</name>
    <dbReference type="NCBI Taxonomy" id="182803"/>
    <lineage>
        <taxon>Eukaryota</taxon>
        <taxon>Metazoa</taxon>
        <taxon>Ecdysozoa</taxon>
        <taxon>Arthropoda</taxon>
        <taxon>Chelicerata</taxon>
        <taxon>Arachnida</taxon>
        <taxon>Araneae</taxon>
        <taxon>Araneomorphae</taxon>
        <taxon>Entelegynae</taxon>
        <taxon>Araneoidea</taxon>
        <taxon>Araneidae</taxon>
        <taxon>Araneus</taxon>
    </lineage>
</organism>
<reference evidence="1 2" key="1">
    <citation type="journal article" date="2019" name="Sci. Rep.">
        <title>Orb-weaving spider Araneus ventricosus genome elucidates the spidroin gene catalogue.</title>
        <authorList>
            <person name="Kono N."/>
            <person name="Nakamura H."/>
            <person name="Ohtoshi R."/>
            <person name="Moran D.A.P."/>
            <person name="Shinohara A."/>
            <person name="Yoshida Y."/>
            <person name="Fujiwara M."/>
            <person name="Mori M."/>
            <person name="Tomita M."/>
            <person name="Arakawa K."/>
        </authorList>
    </citation>
    <scope>NUCLEOTIDE SEQUENCE [LARGE SCALE GENOMIC DNA]</scope>
</reference>
<dbReference type="AlphaFoldDB" id="A0A4Y2F949"/>
<sequence>MFLRQSDPNSLVGVSTLLIEAKPAPKAKITDLKQTHSKDLLVTFQSEQDESTFQREIADSIQLRDKIILSEPPKRNPSVIVYNIPKGITEPAIQQGLKSISPSLQDLKVKFVFRGRDPEVQNWVLKVPALEFNLFKNIQRLPINWTPFNISEFIHFKRCNHCQCFGHTSRDCFFSIPNCAYCGGHHRSISYTADHPSCINCYHHNLKHGTSLPFSHSSRDRSCPCFLATKENYINSIDYS</sequence>